<dbReference type="Proteomes" id="UP000826012">
    <property type="component" value="Chromosome"/>
</dbReference>
<sequence>MFSAPYPTDDEVVAELGDKFLDSLVAAVRGARNDLNDMRGWRPGWFPTMHARCLSNLIHDRMWAHLVTLIDSDADANIIEVGPTREIALGIHLRLRIKRHLAGDRISTYPTRTAIEFWRQNTDTLPGLEEVRIAVGYRWDRELREIEAPVVSLRDGKDNVIWAIELSEPAEGEKVSWKPIEPTLPTIDLGDLASDAEDDEGEASTS</sequence>
<feature type="compositionally biased region" description="Acidic residues" evidence="1">
    <location>
        <begin position="194"/>
        <end position="206"/>
    </location>
</feature>
<name>A0ABM7SX30_9MYCO</name>
<reference evidence="2 3" key="1">
    <citation type="submission" date="2021-07" db="EMBL/GenBank/DDBJ databases">
        <title>Complete genome sequence of nontuberculous Mycobacterium sp. TY59.</title>
        <authorList>
            <person name="Fukushima K."/>
        </authorList>
    </citation>
    <scope>NUCLEOTIDE SEQUENCE [LARGE SCALE GENOMIC DNA]</scope>
    <source>
        <strain evidence="2 3">TY59</strain>
    </source>
</reference>
<evidence type="ECO:0000313" key="2">
    <source>
        <dbReference type="EMBL" id="BCZ24736.1"/>
    </source>
</evidence>
<gene>
    <name evidence="2" type="ORF">MTY59_45910</name>
</gene>
<protein>
    <recommendedName>
        <fullName evidence="4">Mycothiol-dependent maleylpyruvate isomerase metal-binding domain-containing protein</fullName>
    </recommendedName>
</protein>
<dbReference type="EMBL" id="AP024828">
    <property type="protein sequence ID" value="BCZ24736.1"/>
    <property type="molecule type" value="Genomic_DNA"/>
</dbReference>
<reference evidence="2 3" key="2">
    <citation type="submission" date="2021-07" db="EMBL/GenBank/DDBJ databases">
        <authorList>
            <person name="Matsumoto Y."/>
            <person name="Motooka D."/>
            <person name="Nakamura S."/>
        </authorList>
    </citation>
    <scope>NUCLEOTIDE SEQUENCE [LARGE SCALE GENOMIC DNA]</scope>
    <source>
        <strain evidence="2 3">TY59</strain>
    </source>
</reference>
<proteinExistence type="predicted"/>
<feature type="region of interest" description="Disordered" evidence="1">
    <location>
        <begin position="186"/>
        <end position="206"/>
    </location>
</feature>
<keyword evidence="3" id="KW-1185">Reference proteome</keyword>
<evidence type="ECO:0000256" key="1">
    <source>
        <dbReference type="SAM" id="MobiDB-lite"/>
    </source>
</evidence>
<accession>A0ABM7SX30</accession>
<organism evidence="2 3">
    <name type="scientific">Mycobacterium senriense</name>
    <dbReference type="NCBI Taxonomy" id="2775496"/>
    <lineage>
        <taxon>Bacteria</taxon>
        <taxon>Bacillati</taxon>
        <taxon>Actinomycetota</taxon>
        <taxon>Actinomycetes</taxon>
        <taxon>Mycobacteriales</taxon>
        <taxon>Mycobacteriaceae</taxon>
        <taxon>Mycobacterium</taxon>
        <taxon>Mycobacterium avium complex (MAC)</taxon>
    </lineage>
</organism>
<evidence type="ECO:0008006" key="4">
    <source>
        <dbReference type="Google" id="ProtNLM"/>
    </source>
</evidence>
<dbReference type="RefSeq" id="WP_221046604.1">
    <property type="nucleotide sequence ID" value="NZ_AP024828.1"/>
</dbReference>
<evidence type="ECO:0000313" key="3">
    <source>
        <dbReference type="Proteomes" id="UP000826012"/>
    </source>
</evidence>